<sequence length="157" mass="16367">MCMSATGCRPPPNNFPSHFLGASLNINTDTITSMKLLGIVLASLSCLASASIEKGLEGSPDAPQTSPPSQPYTPIPCPTTLTVPPIRDCSGCTTTIYNNTDTKSIDCHGCKSLVTSTSFEPWFGKCPACVKGIQTVFNTTGTSTVTSCSATPDPSKK</sequence>
<dbReference type="EMBL" id="LFZO01000169">
    <property type="protein sequence ID" value="KXT11996.1"/>
    <property type="molecule type" value="Genomic_DNA"/>
</dbReference>
<dbReference type="Proteomes" id="UP000073492">
    <property type="component" value="Unassembled WGS sequence"/>
</dbReference>
<dbReference type="OrthoDB" id="5215637at2759"/>
<organism evidence="1 2">
    <name type="scientific">Pseudocercospora musae</name>
    <dbReference type="NCBI Taxonomy" id="113226"/>
    <lineage>
        <taxon>Eukaryota</taxon>
        <taxon>Fungi</taxon>
        <taxon>Dikarya</taxon>
        <taxon>Ascomycota</taxon>
        <taxon>Pezizomycotina</taxon>
        <taxon>Dothideomycetes</taxon>
        <taxon>Dothideomycetidae</taxon>
        <taxon>Mycosphaerellales</taxon>
        <taxon>Mycosphaerellaceae</taxon>
        <taxon>Pseudocercospora</taxon>
    </lineage>
</organism>
<protein>
    <submittedName>
        <fullName evidence="1">Uncharacterized protein</fullName>
    </submittedName>
</protein>
<evidence type="ECO:0000313" key="2">
    <source>
        <dbReference type="Proteomes" id="UP000073492"/>
    </source>
</evidence>
<proteinExistence type="predicted"/>
<evidence type="ECO:0000313" key="1">
    <source>
        <dbReference type="EMBL" id="KXT11996.1"/>
    </source>
</evidence>
<name>A0A139IBG9_9PEZI</name>
<dbReference type="AlphaFoldDB" id="A0A139IBG9"/>
<reference evidence="1 2" key="1">
    <citation type="submission" date="2015-07" db="EMBL/GenBank/DDBJ databases">
        <title>Comparative genomics of the Sigatoka disease complex on banana suggests a link between parallel evolutionary changes in Pseudocercospora fijiensis and Pseudocercospora eumusae and increased virulence on the banana host.</title>
        <authorList>
            <person name="Chang T.-C."/>
            <person name="Salvucci A."/>
            <person name="Crous P.W."/>
            <person name="Stergiopoulos I."/>
        </authorList>
    </citation>
    <scope>NUCLEOTIDE SEQUENCE [LARGE SCALE GENOMIC DNA]</scope>
    <source>
        <strain evidence="1 2">CBS 116634</strain>
    </source>
</reference>
<keyword evidence="2" id="KW-1185">Reference proteome</keyword>
<gene>
    <name evidence="1" type="ORF">AC579_4636</name>
</gene>
<accession>A0A139IBG9</accession>
<comment type="caution">
    <text evidence="1">The sequence shown here is derived from an EMBL/GenBank/DDBJ whole genome shotgun (WGS) entry which is preliminary data.</text>
</comment>